<evidence type="ECO:0000256" key="2">
    <source>
        <dbReference type="SAM" id="SignalP"/>
    </source>
</evidence>
<dbReference type="AlphaFoldDB" id="A0A9W4RV78"/>
<sequence>MSAIRSSSSALLLLGGVATLPGAASVRNHFPQRTSASAPLDAELGYLQQPLGPASSRPTASAAQTTTKRSAALSTTSLGWQAVQVVTMATIPSRPRVHDESQPRLTSAREMVAVVLSRNQQYTSGASKTWYTMPAHREM</sequence>
<accession>A0A9W4RV78</accession>
<evidence type="ECO:0000313" key="4">
    <source>
        <dbReference type="Proteomes" id="UP001152533"/>
    </source>
</evidence>
<protein>
    <submittedName>
        <fullName evidence="3">Uncharacterized protein</fullName>
    </submittedName>
</protein>
<feature type="region of interest" description="Disordered" evidence="1">
    <location>
        <begin position="41"/>
        <end position="73"/>
    </location>
</feature>
<gene>
    <name evidence="3" type="ORF">CGXH109_LOCUS73400</name>
</gene>
<evidence type="ECO:0000256" key="1">
    <source>
        <dbReference type="SAM" id="MobiDB-lite"/>
    </source>
</evidence>
<feature type="signal peptide" evidence="2">
    <location>
        <begin position="1"/>
        <end position="25"/>
    </location>
</feature>
<reference evidence="3" key="1">
    <citation type="submission" date="2022-08" db="EMBL/GenBank/DDBJ databases">
        <authorList>
            <person name="Giroux E."/>
            <person name="Giroux E."/>
        </authorList>
    </citation>
    <scope>NUCLEOTIDE SEQUENCE</scope>
    <source>
        <strain evidence="3">H1091258</strain>
    </source>
</reference>
<proteinExistence type="predicted"/>
<dbReference type="Proteomes" id="UP001152533">
    <property type="component" value="Unassembled WGS sequence"/>
</dbReference>
<comment type="caution">
    <text evidence="3">The sequence shown here is derived from an EMBL/GenBank/DDBJ whole genome shotgun (WGS) entry which is preliminary data.</text>
</comment>
<organism evidence="3 4">
    <name type="scientific">Colletotrichum noveboracense</name>
    <dbReference type="NCBI Taxonomy" id="2664923"/>
    <lineage>
        <taxon>Eukaryota</taxon>
        <taxon>Fungi</taxon>
        <taxon>Dikarya</taxon>
        <taxon>Ascomycota</taxon>
        <taxon>Pezizomycotina</taxon>
        <taxon>Sordariomycetes</taxon>
        <taxon>Hypocreomycetidae</taxon>
        <taxon>Glomerellales</taxon>
        <taxon>Glomerellaceae</taxon>
        <taxon>Colletotrichum</taxon>
        <taxon>Colletotrichum gloeosporioides species complex</taxon>
    </lineage>
</organism>
<feature type="chain" id="PRO_5040811966" evidence="2">
    <location>
        <begin position="26"/>
        <end position="139"/>
    </location>
</feature>
<dbReference type="EMBL" id="CAMGZC010000524">
    <property type="protein sequence ID" value="CAI0648205.1"/>
    <property type="molecule type" value="Genomic_DNA"/>
</dbReference>
<feature type="compositionally biased region" description="Polar residues" evidence="1">
    <location>
        <begin position="56"/>
        <end position="73"/>
    </location>
</feature>
<name>A0A9W4RV78_9PEZI</name>
<evidence type="ECO:0000313" key="3">
    <source>
        <dbReference type="EMBL" id="CAI0648205.1"/>
    </source>
</evidence>
<keyword evidence="4" id="KW-1185">Reference proteome</keyword>
<keyword evidence="2" id="KW-0732">Signal</keyword>